<dbReference type="InterPro" id="IPR012884">
    <property type="entry name" value="Excisionase-like"/>
</dbReference>
<keyword evidence="1" id="KW-0238">DNA-binding</keyword>
<reference evidence="5" key="1">
    <citation type="submission" date="2016-02" db="EMBL/GenBank/DDBJ databases">
        <authorList>
            <person name="Rodrigo-Torres Lidia"/>
            <person name="Arahal R.David."/>
        </authorList>
    </citation>
    <scope>NUCLEOTIDE SEQUENCE [LARGE SCALE GENOMIC DNA]</scope>
    <source>
        <strain evidence="5">CECT 8713</strain>
    </source>
</reference>
<dbReference type="Pfam" id="PF07825">
    <property type="entry name" value="Exc"/>
    <property type="match status" value="1"/>
</dbReference>
<sequence>MRYVTLKEWAIQTFGFAPSPSTLAAYAKTKQIQPTPVKFGGKWMCEPNARFIGLSKAQSQSISDPLVARIFKDGSSSTLS</sequence>
<feature type="domain" description="Excisionase-like" evidence="3">
    <location>
        <begin position="3"/>
        <end position="71"/>
    </location>
</feature>
<dbReference type="Gene3D" id="1.10.1660.20">
    <property type="match status" value="1"/>
</dbReference>
<dbReference type="OrthoDB" id="8859100at2"/>
<dbReference type="InterPro" id="IPR038137">
    <property type="entry name" value="Excisionase-like_sf"/>
</dbReference>
<keyword evidence="2" id="KW-0233">DNA recombination</keyword>
<dbReference type="GO" id="GO:0003677">
    <property type="term" value="F:DNA binding"/>
    <property type="evidence" value="ECO:0007669"/>
    <property type="project" value="UniProtKB-KW"/>
</dbReference>
<dbReference type="InterPro" id="IPR009061">
    <property type="entry name" value="DNA-bd_dom_put_sf"/>
</dbReference>
<dbReference type="RefSeq" id="WP_084387657.1">
    <property type="nucleotide sequence ID" value="NZ_CAWRCI010000007.1"/>
</dbReference>
<name>A0A128EYD2_9GAMM</name>
<dbReference type="EMBL" id="FIZY01000007">
    <property type="protein sequence ID" value="CZF79599.1"/>
    <property type="molecule type" value="Genomic_DNA"/>
</dbReference>
<dbReference type="SUPFAM" id="SSF46955">
    <property type="entry name" value="Putative DNA-binding domain"/>
    <property type="match status" value="1"/>
</dbReference>
<dbReference type="GO" id="GO:0006310">
    <property type="term" value="P:DNA recombination"/>
    <property type="evidence" value="ECO:0007669"/>
    <property type="project" value="UniProtKB-KW"/>
</dbReference>
<dbReference type="AlphaFoldDB" id="A0A128EYD2"/>
<protein>
    <submittedName>
        <fullName evidence="4">Excisionase-like protein</fullName>
    </submittedName>
</protein>
<evidence type="ECO:0000256" key="1">
    <source>
        <dbReference type="ARBA" id="ARBA00023125"/>
    </source>
</evidence>
<evidence type="ECO:0000313" key="5">
    <source>
        <dbReference type="Proteomes" id="UP000073601"/>
    </source>
</evidence>
<evidence type="ECO:0000256" key="2">
    <source>
        <dbReference type="ARBA" id="ARBA00023172"/>
    </source>
</evidence>
<dbReference type="Proteomes" id="UP000073601">
    <property type="component" value="Unassembled WGS sequence"/>
</dbReference>
<organism evidence="4 5">
    <name type="scientific">Grimontia marina</name>
    <dbReference type="NCBI Taxonomy" id="646534"/>
    <lineage>
        <taxon>Bacteria</taxon>
        <taxon>Pseudomonadati</taxon>
        <taxon>Pseudomonadota</taxon>
        <taxon>Gammaproteobacteria</taxon>
        <taxon>Vibrionales</taxon>
        <taxon>Vibrionaceae</taxon>
        <taxon>Grimontia</taxon>
    </lineage>
</organism>
<keyword evidence="5" id="KW-1185">Reference proteome</keyword>
<accession>A0A128EYD2</accession>
<evidence type="ECO:0000259" key="3">
    <source>
        <dbReference type="Pfam" id="PF07825"/>
    </source>
</evidence>
<evidence type="ECO:0000313" key="4">
    <source>
        <dbReference type="EMBL" id="CZF79599.1"/>
    </source>
</evidence>
<proteinExistence type="predicted"/>
<gene>
    <name evidence="4" type="ORF">GMA8713_01041</name>
</gene>